<dbReference type="OrthoDB" id="9809458at2"/>
<dbReference type="HAMAP" id="MF_00202">
    <property type="entry name" value="Idi"/>
    <property type="match status" value="1"/>
</dbReference>
<evidence type="ECO:0000313" key="13">
    <source>
        <dbReference type="EMBL" id="SDK81654.1"/>
    </source>
</evidence>
<dbReference type="PANTHER" id="PTHR10885">
    <property type="entry name" value="ISOPENTENYL-DIPHOSPHATE DELTA-ISOMERASE"/>
    <property type="match status" value="1"/>
</dbReference>
<dbReference type="UniPathway" id="UPA00059">
    <property type="reaction ID" value="UER00104"/>
</dbReference>
<evidence type="ECO:0000313" key="14">
    <source>
        <dbReference type="Proteomes" id="UP000199213"/>
    </source>
</evidence>
<evidence type="ECO:0000256" key="2">
    <source>
        <dbReference type="ARBA" id="ARBA00007579"/>
    </source>
</evidence>
<gene>
    <name evidence="10" type="primary">idi</name>
    <name evidence="13" type="ORF">SAMN04487820_11398</name>
</gene>
<sequence>MNSSSPVSDGEFVVLLDDSGEPVGTAPKSEVHHGDTPLHLAFSCYVFDAVGELLITRRALQKRTWPGVWTNSCCGHPAPGEAMDAAVRRRVREELGLEIGQPRLRLANFRYRAVDVTGVVENELCPVYTAVTDEPPVPDPSEIADWKRVAWEDFMLLATRTPWAISPWAAEQVPLLNTVFEDCSNTVEAARGARGTG</sequence>
<dbReference type="EMBL" id="FNFM01000013">
    <property type="protein sequence ID" value="SDK81654.1"/>
    <property type="molecule type" value="Genomic_DNA"/>
</dbReference>
<dbReference type="GO" id="GO:0004452">
    <property type="term" value="F:isopentenyl-diphosphate delta-isomerase activity"/>
    <property type="evidence" value="ECO:0007669"/>
    <property type="project" value="UniProtKB-UniRule"/>
</dbReference>
<keyword evidence="4 10" id="KW-0963">Cytoplasm</keyword>
<evidence type="ECO:0000256" key="9">
    <source>
        <dbReference type="ARBA" id="ARBA00023235"/>
    </source>
</evidence>
<feature type="binding site" evidence="10">
    <location>
        <position position="121"/>
    </location>
    <ligand>
        <name>Mn(2+)</name>
        <dbReference type="ChEBI" id="CHEBI:29035"/>
    </ligand>
</feature>
<name>A0A1G9EZU9_ACTMZ</name>
<dbReference type="PIRSF" id="PIRSF018427">
    <property type="entry name" value="Isopntndiph_ism"/>
    <property type="match status" value="1"/>
</dbReference>
<dbReference type="InterPro" id="IPR000086">
    <property type="entry name" value="NUDIX_hydrolase_dom"/>
</dbReference>
<dbReference type="GO" id="GO:0046872">
    <property type="term" value="F:metal ion binding"/>
    <property type="evidence" value="ECO:0007669"/>
    <property type="project" value="UniProtKB-KW"/>
</dbReference>
<feature type="domain" description="Nudix hydrolase" evidence="12">
    <location>
        <begin position="37"/>
        <end position="171"/>
    </location>
</feature>
<dbReference type="InterPro" id="IPR011876">
    <property type="entry name" value="IsopentenylPP_isomerase_typ1"/>
</dbReference>
<comment type="subcellular location">
    <subcellularLocation>
        <location evidence="10">Cytoplasm</location>
    </subcellularLocation>
</comment>
<evidence type="ECO:0000256" key="7">
    <source>
        <dbReference type="ARBA" id="ARBA00023211"/>
    </source>
</evidence>
<feature type="active site" evidence="10 11">
    <location>
        <position position="74"/>
    </location>
</feature>
<evidence type="ECO:0000256" key="3">
    <source>
        <dbReference type="ARBA" id="ARBA00012057"/>
    </source>
</evidence>
<evidence type="ECO:0000256" key="10">
    <source>
        <dbReference type="HAMAP-Rule" id="MF_00202"/>
    </source>
</evidence>
<comment type="cofactor">
    <cofactor evidence="10">
        <name>Mn(2+)</name>
        <dbReference type="ChEBI" id="CHEBI:29035"/>
    </cofactor>
    <text evidence="10">Binds 1 Mn(2+) ion per subunit.</text>
</comment>
<evidence type="ECO:0000256" key="8">
    <source>
        <dbReference type="ARBA" id="ARBA00023229"/>
    </source>
</evidence>
<dbReference type="PROSITE" id="PS51462">
    <property type="entry name" value="NUDIX"/>
    <property type="match status" value="1"/>
</dbReference>
<dbReference type="NCBIfam" id="TIGR02150">
    <property type="entry name" value="IPP_isom_1"/>
    <property type="match status" value="1"/>
</dbReference>
<evidence type="ECO:0000256" key="6">
    <source>
        <dbReference type="ARBA" id="ARBA00022842"/>
    </source>
</evidence>
<feature type="active site" evidence="10 11">
    <location>
        <position position="123"/>
    </location>
</feature>
<reference evidence="14" key="1">
    <citation type="submission" date="2016-10" db="EMBL/GenBank/DDBJ databases">
        <authorList>
            <person name="Varghese N."/>
            <person name="Submissions S."/>
        </authorList>
    </citation>
    <scope>NUCLEOTIDE SEQUENCE [LARGE SCALE GENOMIC DNA]</scope>
    <source>
        <strain evidence="14">DSM 45460</strain>
    </source>
</reference>
<organism evidence="13 14">
    <name type="scientific">Actinopolyspora mzabensis</name>
    <dbReference type="NCBI Taxonomy" id="995066"/>
    <lineage>
        <taxon>Bacteria</taxon>
        <taxon>Bacillati</taxon>
        <taxon>Actinomycetota</taxon>
        <taxon>Actinomycetes</taxon>
        <taxon>Actinopolysporales</taxon>
        <taxon>Actinopolysporaceae</taxon>
        <taxon>Actinopolyspora</taxon>
    </lineage>
</organism>
<evidence type="ECO:0000256" key="5">
    <source>
        <dbReference type="ARBA" id="ARBA00022723"/>
    </source>
</evidence>
<evidence type="ECO:0000256" key="11">
    <source>
        <dbReference type="PIRSR" id="PIRSR018427-1"/>
    </source>
</evidence>
<dbReference type="RefSeq" id="WP_092631816.1">
    <property type="nucleotide sequence ID" value="NZ_FNFM01000013.1"/>
</dbReference>
<feature type="binding site" evidence="10">
    <location>
        <position position="39"/>
    </location>
    <ligand>
        <name>Mn(2+)</name>
        <dbReference type="ChEBI" id="CHEBI:29035"/>
    </ligand>
</feature>
<evidence type="ECO:0000259" key="12">
    <source>
        <dbReference type="PROSITE" id="PS51462"/>
    </source>
</evidence>
<comment type="similarity">
    <text evidence="2 10">Belongs to the IPP isomerase type 1 family.</text>
</comment>
<protein>
    <recommendedName>
        <fullName evidence="3 10">Isopentenyl-diphosphate Delta-isomerase</fullName>
        <shortName evidence="10">IPP isomerase</shortName>
        <ecNumber evidence="3 10">5.3.3.2</ecNumber>
    </recommendedName>
    <alternativeName>
        <fullName evidence="10">IPP:DMAPP isomerase</fullName>
    </alternativeName>
    <alternativeName>
        <fullName evidence="10">Isopentenyl pyrophosphate isomerase</fullName>
    </alternativeName>
</protein>
<dbReference type="PANTHER" id="PTHR10885:SF0">
    <property type="entry name" value="ISOPENTENYL-DIPHOSPHATE DELTA-ISOMERASE"/>
    <property type="match status" value="1"/>
</dbReference>
<comment type="function">
    <text evidence="10">Catalyzes the 1,3-allylic rearrangement of the homoallylic substrate isopentenyl (IPP) to its highly electrophilic allylic isomer, dimethylallyl diphosphate (DMAPP).</text>
</comment>
<keyword evidence="8 10" id="KW-0414">Isoprene biosynthesis</keyword>
<feature type="binding site" evidence="10">
    <location>
        <position position="32"/>
    </location>
    <ligand>
        <name>Mn(2+)</name>
        <dbReference type="ChEBI" id="CHEBI:29035"/>
    </ligand>
</feature>
<feature type="binding site" evidence="10">
    <location>
        <position position="94"/>
    </location>
    <ligand>
        <name>Mg(2+)</name>
        <dbReference type="ChEBI" id="CHEBI:18420"/>
    </ligand>
</feature>
<dbReference type="AlphaFoldDB" id="A0A1G9EZU9"/>
<keyword evidence="5 10" id="KW-0479">Metal-binding</keyword>
<dbReference type="Gene3D" id="3.90.79.10">
    <property type="entry name" value="Nucleoside Triphosphate Pyrophosphohydrolase"/>
    <property type="match status" value="1"/>
</dbReference>
<feature type="binding site" evidence="10">
    <location>
        <position position="123"/>
    </location>
    <ligand>
        <name>Mn(2+)</name>
        <dbReference type="ChEBI" id="CHEBI:29035"/>
    </ligand>
</feature>
<dbReference type="NCBIfam" id="NF002995">
    <property type="entry name" value="PRK03759.1"/>
    <property type="match status" value="1"/>
</dbReference>
<keyword evidence="6 10" id="KW-0460">Magnesium</keyword>
<keyword evidence="7 10" id="KW-0464">Manganese</keyword>
<feature type="binding site" evidence="10">
    <location>
        <position position="76"/>
    </location>
    <ligand>
        <name>Mn(2+)</name>
        <dbReference type="ChEBI" id="CHEBI:29035"/>
    </ligand>
</feature>
<evidence type="ECO:0000256" key="1">
    <source>
        <dbReference type="ARBA" id="ARBA00004826"/>
    </source>
</evidence>
<dbReference type="EC" id="5.3.3.2" evidence="3 10"/>
<dbReference type="SUPFAM" id="SSF55811">
    <property type="entry name" value="Nudix"/>
    <property type="match status" value="1"/>
</dbReference>
<dbReference type="GO" id="GO:0050992">
    <property type="term" value="P:dimethylallyl diphosphate biosynthetic process"/>
    <property type="evidence" value="ECO:0007669"/>
    <property type="project" value="UniProtKB-UniRule"/>
</dbReference>
<evidence type="ECO:0000256" key="4">
    <source>
        <dbReference type="ARBA" id="ARBA00022490"/>
    </source>
</evidence>
<keyword evidence="14" id="KW-1185">Reference proteome</keyword>
<dbReference type="GO" id="GO:0008299">
    <property type="term" value="P:isoprenoid biosynthetic process"/>
    <property type="evidence" value="ECO:0007669"/>
    <property type="project" value="UniProtKB-UniRule"/>
</dbReference>
<dbReference type="Pfam" id="PF00293">
    <property type="entry name" value="NUDIX"/>
    <property type="match status" value="1"/>
</dbReference>
<comment type="cofactor">
    <cofactor evidence="10">
        <name>Mg(2+)</name>
        <dbReference type="ChEBI" id="CHEBI:18420"/>
    </cofactor>
    <text evidence="10">Binds 1 Mg(2+) ion per subunit. The magnesium ion binds only when substrate is bound.</text>
</comment>
<dbReference type="Proteomes" id="UP000199213">
    <property type="component" value="Unassembled WGS sequence"/>
</dbReference>
<dbReference type="InterPro" id="IPR015797">
    <property type="entry name" value="NUDIX_hydrolase-like_dom_sf"/>
</dbReference>
<dbReference type="GO" id="GO:0005737">
    <property type="term" value="C:cytoplasm"/>
    <property type="evidence" value="ECO:0007669"/>
    <property type="project" value="UniProtKB-SubCell"/>
</dbReference>
<dbReference type="InterPro" id="IPR056375">
    <property type="entry name" value="Idi_bact"/>
</dbReference>
<proteinExistence type="inferred from homology"/>
<comment type="catalytic activity">
    <reaction evidence="10">
        <text>isopentenyl diphosphate = dimethylallyl diphosphate</text>
        <dbReference type="Rhea" id="RHEA:23284"/>
        <dbReference type="ChEBI" id="CHEBI:57623"/>
        <dbReference type="ChEBI" id="CHEBI:128769"/>
        <dbReference type="EC" id="5.3.3.2"/>
    </reaction>
</comment>
<keyword evidence="9 10" id="KW-0413">Isomerase</keyword>
<comment type="pathway">
    <text evidence="1 10">Isoprenoid biosynthesis; dimethylallyl diphosphate biosynthesis; dimethylallyl diphosphate from isopentenyl diphosphate: step 1/1.</text>
</comment>
<dbReference type="CDD" id="cd02885">
    <property type="entry name" value="NUDIX_IPP_Isomerase"/>
    <property type="match status" value="1"/>
</dbReference>
<accession>A0A1G9EZU9</accession>